<dbReference type="InterPro" id="IPR029064">
    <property type="entry name" value="Ribosomal_eL30-like_sf"/>
</dbReference>
<dbReference type="PANTHER" id="PTHR43191:SF2">
    <property type="entry name" value="RRNA METHYLTRANSFERASE 3, MITOCHONDRIAL"/>
    <property type="match status" value="1"/>
</dbReference>
<feature type="domain" description="tRNA/rRNA methyltransferase SpoU type" evidence="3">
    <location>
        <begin position="115"/>
        <end position="254"/>
    </location>
</feature>
<dbReference type="EMBL" id="UINC01005914">
    <property type="protein sequence ID" value="SVA24344.1"/>
    <property type="molecule type" value="Genomic_DNA"/>
</dbReference>
<name>A0A381U8Q1_9ZZZZ</name>
<dbReference type="InterPro" id="IPR029028">
    <property type="entry name" value="Alpha/beta_knot_MTases"/>
</dbReference>
<dbReference type="Pfam" id="PF00588">
    <property type="entry name" value="SpoU_methylase"/>
    <property type="match status" value="1"/>
</dbReference>
<dbReference type="SUPFAM" id="SSF75217">
    <property type="entry name" value="alpha/beta knot"/>
    <property type="match status" value="1"/>
</dbReference>
<keyword evidence="2" id="KW-0808">Transferase</keyword>
<evidence type="ECO:0000256" key="1">
    <source>
        <dbReference type="ARBA" id="ARBA00022603"/>
    </source>
</evidence>
<evidence type="ECO:0000313" key="4">
    <source>
        <dbReference type="EMBL" id="SVA24344.1"/>
    </source>
</evidence>
<dbReference type="InterPro" id="IPR001537">
    <property type="entry name" value="SpoU_MeTrfase"/>
</dbReference>
<dbReference type="InterPro" id="IPR051259">
    <property type="entry name" value="rRNA_Methyltransferase"/>
</dbReference>
<dbReference type="GO" id="GO:0008173">
    <property type="term" value="F:RNA methyltransferase activity"/>
    <property type="evidence" value="ECO:0007669"/>
    <property type="project" value="InterPro"/>
</dbReference>
<organism evidence="4">
    <name type="scientific">marine metagenome</name>
    <dbReference type="NCBI Taxonomy" id="408172"/>
    <lineage>
        <taxon>unclassified sequences</taxon>
        <taxon>metagenomes</taxon>
        <taxon>ecological metagenomes</taxon>
    </lineage>
</organism>
<feature type="non-terminal residue" evidence="4">
    <location>
        <position position="1"/>
    </location>
</feature>
<gene>
    <name evidence="4" type="ORF">METZ01_LOCUS77198</name>
</gene>
<reference evidence="4" key="1">
    <citation type="submission" date="2018-05" db="EMBL/GenBank/DDBJ databases">
        <authorList>
            <person name="Lanie J.A."/>
            <person name="Ng W.-L."/>
            <person name="Kazmierczak K.M."/>
            <person name="Andrzejewski T.M."/>
            <person name="Davidsen T.M."/>
            <person name="Wayne K.J."/>
            <person name="Tettelin H."/>
            <person name="Glass J.I."/>
            <person name="Rusch D."/>
            <person name="Podicherti R."/>
            <person name="Tsui H.-C.T."/>
            <person name="Winkler M.E."/>
        </authorList>
    </citation>
    <scope>NUCLEOTIDE SEQUENCE</scope>
</reference>
<proteinExistence type="predicted"/>
<dbReference type="GO" id="GO:0032259">
    <property type="term" value="P:methylation"/>
    <property type="evidence" value="ECO:0007669"/>
    <property type="project" value="UniProtKB-KW"/>
</dbReference>
<dbReference type="Gene3D" id="3.40.1280.10">
    <property type="match status" value="1"/>
</dbReference>
<sequence length="274" mass="28142">VSKITSRQNPIVARFRDVARGTAPDDSAVLLEGPRLIKEALAAGAQIELAAVNVSTPQGDRGTLVDQLVGLTRVVNVSPSVMRALSPVSSPSGLVAIAKLRSATFESTTRTNPALVLGLLDVQNPGNTGAVIRAAEAGGASGVVVIGGADPFGWKALRGSMGSALRLPVSKAAKAENIRAHARAQGLRLLAATPRGGTPAANVNLADPCLIWLGSEGGGLDRNISDYADELISIPMHAPVESLNIAVAAALLVYEASNQRNRGPSISGREGRFA</sequence>
<dbReference type="SUPFAM" id="SSF55315">
    <property type="entry name" value="L30e-like"/>
    <property type="match status" value="1"/>
</dbReference>
<protein>
    <recommendedName>
        <fullName evidence="3">tRNA/rRNA methyltransferase SpoU type domain-containing protein</fullName>
    </recommendedName>
</protein>
<keyword evidence="1" id="KW-0489">Methyltransferase</keyword>
<evidence type="ECO:0000256" key="2">
    <source>
        <dbReference type="ARBA" id="ARBA00022679"/>
    </source>
</evidence>
<dbReference type="GO" id="GO:0006396">
    <property type="term" value="P:RNA processing"/>
    <property type="evidence" value="ECO:0007669"/>
    <property type="project" value="InterPro"/>
</dbReference>
<dbReference type="InterPro" id="IPR029026">
    <property type="entry name" value="tRNA_m1G_MTases_N"/>
</dbReference>
<evidence type="ECO:0000259" key="3">
    <source>
        <dbReference type="Pfam" id="PF00588"/>
    </source>
</evidence>
<dbReference type="AlphaFoldDB" id="A0A381U8Q1"/>
<dbReference type="PANTHER" id="PTHR43191">
    <property type="entry name" value="RRNA METHYLTRANSFERASE 3"/>
    <property type="match status" value="1"/>
</dbReference>
<dbReference type="CDD" id="cd18095">
    <property type="entry name" value="SpoU-like_rRNA-MTase"/>
    <property type="match status" value="1"/>
</dbReference>
<dbReference type="Gene3D" id="3.30.1330.30">
    <property type="match status" value="1"/>
</dbReference>
<dbReference type="GO" id="GO:0003723">
    <property type="term" value="F:RNA binding"/>
    <property type="evidence" value="ECO:0007669"/>
    <property type="project" value="InterPro"/>
</dbReference>
<accession>A0A381U8Q1</accession>